<evidence type="ECO:0000259" key="4">
    <source>
        <dbReference type="Pfam" id="PF00534"/>
    </source>
</evidence>
<dbReference type="EC" id="2.4.-.-" evidence="6"/>
<protein>
    <submittedName>
        <fullName evidence="6">Glycosyltransferase family 4 protein</fullName>
        <ecNumber evidence="6">2.4.-.-</ecNumber>
    </submittedName>
</protein>
<gene>
    <name evidence="6" type="ORF">ACFOD6_05725</name>
</gene>
<keyword evidence="3 6" id="KW-0808">Transferase</keyword>
<organism evidence="6 7">
    <name type="scientific">Tabrizicola soli</name>
    <dbReference type="NCBI Taxonomy" id="2185115"/>
    <lineage>
        <taxon>Bacteria</taxon>
        <taxon>Pseudomonadati</taxon>
        <taxon>Pseudomonadota</taxon>
        <taxon>Alphaproteobacteria</taxon>
        <taxon>Rhodobacterales</taxon>
        <taxon>Paracoccaceae</taxon>
        <taxon>Tabrizicola</taxon>
    </lineage>
</organism>
<dbReference type="GO" id="GO:0016757">
    <property type="term" value="F:glycosyltransferase activity"/>
    <property type="evidence" value="ECO:0007669"/>
    <property type="project" value="UniProtKB-KW"/>
</dbReference>
<sequence length="416" mass="45571">MEAHFRARPATDMPPAGGTVAYLVNQYPKVSHTFIRREILALERQGVTVLRFSIRGWDAEVADPTDEAERARTRYLLQGGLRALLAPVVRTCLRRPGAAFRALAAAVAMSRHSVRSLPHHLVWFAFACRLSLWLEKSAATHLHAHFGTNSTDIAYLTRLLGGPPYSFTVHGADEIDNVLGWSLPRKVAAARFVVTVSHYIRGQLMRWLPPQDWPKLALVHCGLDEGFFASAPPPPPDRPTLLCIGRLSAEKGHLVLLEAFAALDRPDLRLVLAGDGELRALIEGRIRESGLQDRVRITGWIGSDEVRRLIGAATIIVQPSLMEGLPVVLMESLAQGRPAVSTYIAGIPELIENGRTGWLVPAGDTEGLARTLAEALDTPAARLEEMGRIGIARVREQHLADTEAARLRRLFAGDGA</sequence>
<dbReference type="Pfam" id="PF00534">
    <property type="entry name" value="Glycos_transf_1"/>
    <property type="match status" value="1"/>
</dbReference>
<proteinExistence type="inferred from homology"/>
<dbReference type="InterPro" id="IPR001296">
    <property type="entry name" value="Glyco_trans_1"/>
</dbReference>
<dbReference type="CDD" id="cd03801">
    <property type="entry name" value="GT4_PimA-like"/>
    <property type="match status" value="1"/>
</dbReference>
<keyword evidence="7" id="KW-1185">Reference proteome</keyword>
<dbReference type="SUPFAM" id="SSF53756">
    <property type="entry name" value="UDP-Glycosyltransferase/glycogen phosphorylase"/>
    <property type="match status" value="1"/>
</dbReference>
<evidence type="ECO:0000256" key="2">
    <source>
        <dbReference type="ARBA" id="ARBA00022676"/>
    </source>
</evidence>
<evidence type="ECO:0000256" key="1">
    <source>
        <dbReference type="ARBA" id="ARBA00009481"/>
    </source>
</evidence>
<dbReference type="PANTHER" id="PTHR12526:SF640">
    <property type="entry name" value="COLANIC ACID BIOSYNTHESIS GLYCOSYLTRANSFERASE WCAL-RELATED"/>
    <property type="match status" value="1"/>
</dbReference>
<reference evidence="7" key="1">
    <citation type="journal article" date="2019" name="Int. J. Syst. Evol. Microbiol.">
        <title>The Global Catalogue of Microorganisms (GCM) 10K type strain sequencing project: providing services to taxonomists for standard genome sequencing and annotation.</title>
        <authorList>
            <consortium name="The Broad Institute Genomics Platform"/>
            <consortium name="The Broad Institute Genome Sequencing Center for Infectious Disease"/>
            <person name="Wu L."/>
            <person name="Ma J."/>
        </authorList>
    </citation>
    <scope>NUCLEOTIDE SEQUENCE [LARGE SCALE GENOMIC DNA]</scope>
    <source>
        <strain evidence="7">KCTC 62102</strain>
    </source>
</reference>
<evidence type="ECO:0000313" key="6">
    <source>
        <dbReference type="EMBL" id="MFC3085543.1"/>
    </source>
</evidence>
<accession>A0ABV7DTW7</accession>
<evidence type="ECO:0000256" key="3">
    <source>
        <dbReference type="ARBA" id="ARBA00022679"/>
    </source>
</evidence>
<feature type="domain" description="Glycosyl transferase family 1" evidence="4">
    <location>
        <begin position="234"/>
        <end position="385"/>
    </location>
</feature>
<dbReference type="Pfam" id="PF13439">
    <property type="entry name" value="Glyco_transf_4"/>
    <property type="match status" value="1"/>
</dbReference>
<evidence type="ECO:0000313" key="7">
    <source>
        <dbReference type="Proteomes" id="UP001595445"/>
    </source>
</evidence>
<dbReference type="Gene3D" id="3.40.50.2000">
    <property type="entry name" value="Glycogen Phosphorylase B"/>
    <property type="match status" value="2"/>
</dbReference>
<feature type="domain" description="Glycosyltransferase subfamily 4-like N-terminal" evidence="5">
    <location>
        <begin position="92"/>
        <end position="224"/>
    </location>
</feature>
<dbReference type="InterPro" id="IPR028098">
    <property type="entry name" value="Glyco_trans_4-like_N"/>
</dbReference>
<keyword evidence="2 6" id="KW-0328">Glycosyltransferase</keyword>
<dbReference type="EMBL" id="JBHRSM010000011">
    <property type="protein sequence ID" value="MFC3085543.1"/>
    <property type="molecule type" value="Genomic_DNA"/>
</dbReference>
<name>A0ABV7DTW7_9RHOB</name>
<evidence type="ECO:0000259" key="5">
    <source>
        <dbReference type="Pfam" id="PF13439"/>
    </source>
</evidence>
<comment type="caution">
    <text evidence="6">The sequence shown here is derived from an EMBL/GenBank/DDBJ whole genome shotgun (WGS) entry which is preliminary data.</text>
</comment>
<comment type="similarity">
    <text evidence="1">Belongs to the glycosyltransferase group 1 family. Glycosyltransferase 4 subfamily.</text>
</comment>
<dbReference type="Proteomes" id="UP001595445">
    <property type="component" value="Unassembled WGS sequence"/>
</dbReference>
<dbReference type="PANTHER" id="PTHR12526">
    <property type="entry name" value="GLYCOSYLTRANSFERASE"/>
    <property type="match status" value="1"/>
</dbReference>
<dbReference type="RefSeq" id="WP_197641817.1">
    <property type="nucleotide sequence ID" value="NZ_JAEACP010000002.1"/>
</dbReference>